<evidence type="ECO:0000313" key="2">
    <source>
        <dbReference type="Proteomes" id="UP000620124"/>
    </source>
</evidence>
<proteinExistence type="predicted"/>
<comment type="caution">
    <text evidence="1">The sequence shown here is derived from an EMBL/GenBank/DDBJ whole genome shotgun (WGS) entry which is preliminary data.</text>
</comment>
<organism evidence="1 2">
    <name type="scientific">Mycena venus</name>
    <dbReference type="NCBI Taxonomy" id="2733690"/>
    <lineage>
        <taxon>Eukaryota</taxon>
        <taxon>Fungi</taxon>
        <taxon>Dikarya</taxon>
        <taxon>Basidiomycota</taxon>
        <taxon>Agaricomycotina</taxon>
        <taxon>Agaricomycetes</taxon>
        <taxon>Agaricomycetidae</taxon>
        <taxon>Agaricales</taxon>
        <taxon>Marasmiineae</taxon>
        <taxon>Mycenaceae</taxon>
        <taxon>Mycena</taxon>
    </lineage>
</organism>
<keyword evidence="2" id="KW-1185">Reference proteome</keyword>
<gene>
    <name evidence="1" type="ORF">MVEN_02152900</name>
</gene>
<dbReference type="AlphaFoldDB" id="A0A8H7CGT4"/>
<protein>
    <submittedName>
        <fullName evidence="1">Uncharacterized protein</fullName>
    </submittedName>
</protein>
<sequence>MDDESHASTEYASNSTPFSRESPNYGGAIFSGSRHFAVSSGTFTSVTNNYISKPTALYDVPMISMGDIDLRYEIKLDHETGVVDRQRKQAYVRRIYSASVEGRKSSATVFMYQGNGAEEVRMASRYCHIYVCTASPKLSLVLIGSLTFESSHPNVIQICGAASSGEIHATIFHDDLIPFRHFMGPHRHSHFPTVYIYAYCSADFHVSEIEPAIHLFYIAAGVASLFSFCVPTGVGKLRKPRTLFTHELLQRYWECTILIRRSTGRLCAEFTPASESVYLEEDLDNISNMPREFPLVSLDAETNIIDSLTLEGYHTICSLYLPRGRNISVSTRLAVDLGGVVMGSSNEFEDPVGIGMLSDVKAYHNLWDYAIPGEVMEDGWTRFASDSASNGIFWLEVWATNAIYWLSQANHIFGRLQITSNLENYVLVRGAYFQLKISETVGSPRTGFLFLCPEEDFHVGPSSFRWPECPAYWSLDPCGVERLSTFEATQLGFPSIQLTATIDGWYWEDIVYGGLGQFHRAKGFDPDSQEVARHLRYPLFQLSNERDSQFLDAYAERRTEDVQRK</sequence>
<dbReference type="EMBL" id="JACAZI010000022">
    <property type="protein sequence ID" value="KAF7337149.1"/>
    <property type="molecule type" value="Genomic_DNA"/>
</dbReference>
<name>A0A8H7CGT4_9AGAR</name>
<reference evidence="1" key="1">
    <citation type="submission" date="2020-05" db="EMBL/GenBank/DDBJ databases">
        <title>Mycena genomes resolve the evolution of fungal bioluminescence.</title>
        <authorList>
            <person name="Tsai I.J."/>
        </authorList>
    </citation>
    <scope>NUCLEOTIDE SEQUENCE</scope>
    <source>
        <strain evidence="1">CCC161011</strain>
    </source>
</reference>
<dbReference type="Proteomes" id="UP000620124">
    <property type="component" value="Unassembled WGS sequence"/>
</dbReference>
<evidence type="ECO:0000313" key="1">
    <source>
        <dbReference type="EMBL" id="KAF7337149.1"/>
    </source>
</evidence>
<accession>A0A8H7CGT4</accession>